<dbReference type="RefSeq" id="WP_049726521.1">
    <property type="nucleotide sequence ID" value="NZ_CP012154.1"/>
</dbReference>
<evidence type="ECO:0000313" key="1">
    <source>
        <dbReference type="EMBL" id="AKS43006.1"/>
    </source>
</evidence>
<organism evidence="1 2">
    <name type="scientific">Wenzhouxiangella marina</name>
    <dbReference type="NCBI Taxonomy" id="1579979"/>
    <lineage>
        <taxon>Bacteria</taxon>
        <taxon>Pseudomonadati</taxon>
        <taxon>Pseudomonadota</taxon>
        <taxon>Gammaproteobacteria</taxon>
        <taxon>Chromatiales</taxon>
        <taxon>Wenzhouxiangellaceae</taxon>
        <taxon>Wenzhouxiangella</taxon>
    </lineage>
</organism>
<evidence type="ECO:0000313" key="2">
    <source>
        <dbReference type="Proteomes" id="UP000066624"/>
    </source>
</evidence>
<gene>
    <name evidence="1" type="ORF">WM2015_2648</name>
</gene>
<dbReference type="Proteomes" id="UP000066624">
    <property type="component" value="Chromosome"/>
</dbReference>
<reference evidence="1 2" key="1">
    <citation type="submission" date="2015-07" db="EMBL/GenBank/DDBJ databases">
        <authorList>
            <person name="Noorani M."/>
        </authorList>
    </citation>
    <scope>NUCLEOTIDE SEQUENCE [LARGE SCALE GENOMIC DNA]</scope>
    <source>
        <strain evidence="1 2">KCTC 42284</strain>
    </source>
</reference>
<protein>
    <submittedName>
        <fullName evidence="1">Uncharacterized protein</fullName>
    </submittedName>
</protein>
<sequence length="187" mass="20178">MDQSVSTMERLGRFPWRPVGWSLAGLLLILPLIAMRFTDEVNWTGRDFLAAALMLGGTGLAMELTLTRFKDLRYALAWVLVLSSALLLLWINLAVGILGAEDHPANAWFLAIFAMGLLGALASRLRPVGMARTMLAVAATQFVLLAIGIAAVPGDVLKTVILNGLFIAAWLISAALFFRAARPTTAE</sequence>
<dbReference type="EMBL" id="CP012154">
    <property type="protein sequence ID" value="AKS43006.1"/>
    <property type="molecule type" value="Genomic_DNA"/>
</dbReference>
<keyword evidence="2" id="KW-1185">Reference proteome</keyword>
<proteinExistence type="predicted"/>
<accession>A0A0K0XZF9</accession>
<dbReference type="STRING" id="1579979.WM2015_2648"/>
<dbReference type="OrthoDB" id="9813621at2"/>
<dbReference type="KEGG" id="wma:WM2015_2648"/>
<dbReference type="AlphaFoldDB" id="A0A0K0XZF9"/>
<name>A0A0K0XZF9_9GAMM</name>